<dbReference type="AlphaFoldDB" id="A0AAN9U3M8"/>
<protein>
    <submittedName>
        <fullName evidence="2">Uncharacterized protein</fullName>
    </submittedName>
</protein>
<feature type="region of interest" description="Disordered" evidence="1">
    <location>
        <begin position="57"/>
        <end position="77"/>
    </location>
</feature>
<dbReference type="EMBL" id="JAJSPL020000024">
    <property type="protein sequence ID" value="KAK7739049.1"/>
    <property type="molecule type" value="Genomic_DNA"/>
</dbReference>
<reference evidence="2 3" key="1">
    <citation type="journal article" date="2023" name="PLoS ONE">
        <title>Cytospora paraplurivora sp. nov. isolated from orchards with fruit tree decline syndrome in Ontario, Canada.</title>
        <authorList>
            <person name="Ilyukhin E."/>
            <person name="Nguyen H.D.T."/>
            <person name="Castle A.J."/>
            <person name="Ellouze W."/>
        </authorList>
    </citation>
    <scope>NUCLEOTIDE SEQUENCE [LARGE SCALE GENOMIC DNA]</scope>
    <source>
        <strain evidence="2 3">FDS-564</strain>
    </source>
</reference>
<proteinExistence type="predicted"/>
<gene>
    <name evidence="2" type="ORF">SLS53_005947</name>
</gene>
<evidence type="ECO:0000256" key="1">
    <source>
        <dbReference type="SAM" id="MobiDB-lite"/>
    </source>
</evidence>
<dbReference type="Proteomes" id="UP001320245">
    <property type="component" value="Unassembled WGS sequence"/>
</dbReference>
<feature type="region of interest" description="Disordered" evidence="1">
    <location>
        <begin position="483"/>
        <end position="504"/>
    </location>
</feature>
<feature type="region of interest" description="Disordered" evidence="1">
    <location>
        <begin position="848"/>
        <end position="869"/>
    </location>
</feature>
<keyword evidence="3" id="KW-1185">Reference proteome</keyword>
<name>A0AAN9U3M8_9PEZI</name>
<feature type="region of interest" description="Disordered" evidence="1">
    <location>
        <begin position="682"/>
        <end position="702"/>
    </location>
</feature>
<sequence length="957" mass="105854">MQCSELEGKHQELRVYIQTLRAAMVPGSDPRSVDAAFEEFARVGEAAREAVRALITSQRAGHGQSATRAGRGRHGSVQETVERLEMLRIAHGNNTTTTNSTNNGVDSLMAAFGNMGFTDTTVAGRPRSNSKGVRANAAWLATVRDWKAVVQKLLDSHRTSLADMYQAYERDVTPEMVERIFDDANFRAEMNRKMRTKKAPFISNEFTIAAAYWSTCERRFRNFDTLTGAVMEVEKLLLSAETGGGGEDRVVRDYMIATCGDAILEFANLGSYDSPVLRFRVSSHMLAETSPIFKAVFQGKFSHPRVLDRDLRELDGQVPREPPRHVRCPDGTEVRLYSMPQLELNKEDSLTVLLHAAHMQNDKIPRVVTFAQFTAIAEACLRYQCTSPLEMVVEHRWLPAWLHMATTEDQSDGLLLISYTFGLRRIFTRMTKTAVLNIVDEEELRRKSWPEKIKEKVWAVRNAKMAQVHAVCSGAIQEYFRPPAGQGGDVQEPPSGQSGATLPPSALMRALGSRQTLQSDEPPLPSYDSLGLLTSTPRCPKGSHWCDATNLGWSLLVLNELQLLWTVISPAALPQEQETSPHPRAPRSLAQLMDALRSIPSPPQPVHPGGSGVCDPAPAIRAAVNDVYNSITGLTLFEVDGKRHGWALSKRSANGPQNTLEVPLGLFGRMTLEDEKVAPITGVNHMDESPDTSLEPRKSRSEDMHLTEDKVLGHGGGGAAAADDDNNNGNHIYHPSVTFTPGEAICLRIMSSADNFDDLHALALTSRTFYTAFKQNELPLMRHLVRAHRRLTLKSLLADSDRISPPKDAGRRDDDKVLLQAKEDIATPGSHSEALSQSTVDEQYTAGKKQDLDGDIASGEVSPSSWIPEDAVNHHSMTEEEAHRIIWPDEPFRPRHETLQGMARTEHVPPRAVDDSGEKFLAGDILIVESAEEKALVVLGDKNLRGELDWRRGITNG</sequence>
<evidence type="ECO:0000313" key="2">
    <source>
        <dbReference type="EMBL" id="KAK7739049.1"/>
    </source>
</evidence>
<accession>A0AAN9U3M8</accession>
<organism evidence="2 3">
    <name type="scientific">Cytospora paraplurivora</name>
    <dbReference type="NCBI Taxonomy" id="2898453"/>
    <lineage>
        <taxon>Eukaryota</taxon>
        <taxon>Fungi</taxon>
        <taxon>Dikarya</taxon>
        <taxon>Ascomycota</taxon>
        <taxon>Pezizomycotina</taxon>
        <taxon>Sordariomycetes</taxon>
        <taxon>Sordariomycetidae</taxon>
        <taxon>Diaporthales</taxon>
        <taxon>Cytosporaceae</taxon>
        <taxon>Cytospora</taxon>
    </lineage>
</organism>
<feature type="compositionally biased region" description="Polar residues" evidence="1">
    <location>
        <begin position="57"/>
        <end position="67"/>
    </location>
</feature>
<evidence type="ECO:0000313" key="3">
    <source>
        <dbReference type="Proteomes" id="UP001320245"/>
    </source>
</evidence>
<comment type="caution">
    <text evidence="2">The sequence shown here is derived from an EMBL/GenBank/DDBJ whole genome shotgun (WGS) entry which is preliminary data.</text>
</comment>